<dbReference type="EMBL" id="JBHRWW010000004">
    <property type="protein sequence ID" value="MFC3688134.1"/>
    <property type="molecule type" value="Genomic_DNA"/>
</dbReference>
<reference evidence="2" key="1">
    <citation type="journal article" date="2019" name="Int. J. Syst. Evol. Microbiol.">
        <title>The Global Catalogue of Microorganisms (GCM) 10K type strain sequencing project: providing services to taxonomists for standard genome sequencing and annotation.</title>
        <authorList>
            <consortium name="The Broad Institute Genomics Platform"/>
            <consortium name="The Broad Institute Genome Sequencing Center for Infectious Disease"/>
            <person name="Wu L."/>
            <person name="Ma J."/>
        </authorList>
    </citation>
    <scope>NUCLEOTIDE SEQUENCE [LARGE SCALE GENOMIC DNA]</scope>
    <source>
        <strain evidence="2">NCAIM B.02333</strain>
    </source>
</reference>
<sequence length="135" mass="14592">MRLCAQTDEFVDRNAGRLPTAVVVDVRSLTDVMRAVVATTAVRPLDVHALVSVRAVLEDYLPTTLKRYLAVDEALLDTARSGSPSPRDSLHEQVAALHTAASSTLTAVRAQDVDALSTQGRFLRTKFTASDLDLS</sequence>
<evidence type="ECO:0000313" key="1">
    <source>
        <dbReference type="EMBL" id="MFC3688134.1"/>
    </source>
</evidence>
<evidence type="ECO:0000313" key="2">
    <source>
        <dbReference type="Proteomes" id="UP001595685"/>
    </source>
</evidence>
<dbReference type="Proteomes" id="UP001595685">
    <property type="component" value="Unassembled WGS sequence"/>
</dbReference>
<keyword evidence="2" id="KW-1185">Reference proteome</keyword>
<dbReference type="RefSeq" id="WP_340295484.1">
    <property type="nucleotide sequence ID" value="NZ_JBBEOI010000247.1"/>
</dbReference>
<comment type="caution">
    <text evidence="1">The sequence shown here is derived from an EMBL/GenBank/DDBJ whole genome shotgun (WGS) entry which is preliminary data.</text>
</comment>
<protein>
    <submittedName>
        <fullName evidence="1">Uncharacterized protein</fullName>
    </submittedName>
</protein>
<organism evidence="1 2">
    <name type="scientific">Aquipuribacter hungaricus</name>
    <dbReference type="NCBI Taxonomy" id="545624"/>
    <lineage>
        <taxon>Bacteria</taxon>
        <taxon>Bacillati</taxon>
        <taxon>Actinomycetota</taxon>
        <taxon>Actinomycetes</taxon>
        <taxon>Micrococcales</taxon>
        <taxon>Intrasporangiaceae</taxon>
        <taxon>Aquipuribacter</taxon>
    </lineage>
</organism>
<name>A0ABV7WE78_9MICO</name>
<gene>
    <name evidence="1" type="ORF">ACFOLH_07250</name>
</gene>
<accession>A0ABV7WE78</accession>
<proteinExistence type="predicted"/>